<dbReference type="EMBL" id="BAAANJ010000004">
    <property type="protein sequence ID" value="GAA1805655.1"/>
    <property type="molecule type" value="Genomic_DNA"/>
</dbReference>
<dbReference type="Proteomes" id="UP001500002">
    <property type="component" value="Unassembled WGS sequence"/>
</dbReference>
<keyword evidence="1" id="KW-0812">Transmembrane</keyword>
<keyword evidence="1" id="KW-0472">Membrane</keyword>
<evidence type="ECO:0000313" key="2">
    <source>
        <dbReference type="EMBL" id="GAA1805655.1"/>
    </source>
</evidence>
<evidence type="ECO:0000256" key="1">
    <source>
        <dbReference type="SAM" id="Phobius"/>
    </source>
</evidence>
<name>A0ABN2M0V8_9MICO</name>
<comment type="caution">
    <text evidence="2">The sequence shown here is derived from an EMBL/GenBank/DDBJ whole genome shotgun (WGS) entry which is preliminary data.</text>
</comment>
<accession>A0ABN2M0V8</accession>
<reference evidence="2 3" key="1">
    <citation type="journal article" date="2019" name="Int. J. Syst. Evol. Microbiol.">
        <title>The Global Catalogue of Microorganisms (GCM) 10K type strain sequencing project: providing services to taxonomists for standard genome sequencing and annotation.</title>
        <authorList>
            <consortium name="The Broad Institute Genomics Platform"/>
            <consortium name="The Broad Institute Genome Sequencing Center for Infectious Disease"/>
            <person name="Wu L."/>
            <person name="Ma J."/>
        </authorList>
    </citation>
    <scope>NUCLEOTIDE SEQUENCE [LARGE SCALE GENOMIC DNA]</scope>
    <source>
        <strain evidence="2 3">JCM 14322</strain>
    </source>
</reference>
<protein>
    <recommendedName>
        <fullName evidence="4">DUF2510 domain-containing protein</fullName>
    </recommendedName>
</protein>
<feature type="transmembrane region" description="Helical" evidence="1">
    <location>
        <begin position="338"/>
        <end position="371"/>
    </location>
</feature>
<proteinExistence type="predicted"/>
<dbReference type="RefSeq" id="WP_344294508.1">
    <property type="nucleotide sequence ID" value="NZ_BAAANJ010000004.1"/>
</dbReference>
<evidence type="ECO:0008006" key="4">
    <source>
        <dbReference type="Google" id="ProtNLM"/>
    </source>
</evidence>
<keyword evidence="1" id="KW-1133">Transmembrane helix</keyword>
<gene>
    <name evidence="2" type="ORF">GCM10009749_12260</name>
</gene>
<keyword evidence="3" id="KW-1185">Reference proteome</keyword>
<evidence type="ECO:0000313" key="3">
    <source>
        <dbReference type="Proteomes" id="UP001500002"/>
    </source>
</evidence>
<sequence length="399" mass="43866">MSNAPADWYPNPTNRAWVRWWTGREWADAYWQVRATPRAYLSGAPRFDISSRSPTFDIVGEAYRDNEITAAIGQKPPRDREVEWFGTAELVPEPDSPLRREGDAIGVRINGHVVGYLANEELSEYAPVIHRFIRAGIVPTVDTRVWAVTRYVASRARDELKSAIRLSLPRAGELLPENEVPGVPYVILPRGRRVQVSGESDHLDVLTTFLRRKGRANVLVTLTPIEVPRARGTTTAVEVQIAGSRVGQLSPTMSANLLPFVREATDKGRVATAWASIVGTRLAAEVTLDIAKPELIPPSWPADADGPPPLTKVQELPAAYAPQEDISLPPSRRGLPTWILAVAVIGILIIGLIPYAGLPLMLIGGGLLIWWTIVARRMPPSGAKKSIERRQAAIPTVIR</sequence>
<organism evidence="2 3">
    <name type="scientific">Agromyces neolithicus</name>
    <dbReference type="NCBI Taxonomy" id="269420"/>
    <lineage>
        <taxon>Bacteria</taxon>
        <taxon>Bacillati</taxon>
        <taxon>Actinomycetota</taxon>
        <taxon>Actinomycetes</taxon>
        <taxon>Micrococcales</taxon>
        <taxon>Microbacteriaceae</taxon>
        <taxon>Agromyces</taxon>
    </lineage>
</organism>